<evidence type="ECO:0000256" key="1">
    <source>
        <dbReference type="SAM" id="MobiDB-lite"/>
    </source>
</evidence>
<proteinExistence type="predicted"/>
<organism evidence="2 3">
    <name type="scientific">Glossina palpalis gambiensis</name>
    <dbReference type="NCBI Taxonomy" id="67801"/>
    <lineage>
        <taxon>Eukaryota</taxon>
        <taxon>Metazoa</taxon>
        <taxon>Ecdysozoa</taxon>
        <taxon>Arthropoda</taxon>
        <taxon>Hexapoda</taxon>
        <taxon>Insecta</taxon>
        <taxon>Pterygota</taxon>
        <taxon>Neoptera</taxon>
        <taxon>Endopterygota</taxon>
        <taxon>Diptera</taxon>
        <taxon>Brachycera</taxon>
        <taxon>Muscomorpha</taxon>
        <taxon>Hippoboscoidea</taxon>
        <taxon>Glossinidae</taxon>
        <taxon>Glossina</taxon>
    </lineage>
</organism>
<protein>
    <submittedName>
        <fullName evidence="2">Uncharacterized protein</fullName>
    </submittedName>
</protein>
<evidence type="ECO:0000313" key="2">
    <source>
        <dbReference type="EnsemblMetazoa" id="GPPI008167-PA"/>
    </source>
</evidence>
<feature type="compositionally biased region" description="Polar residues" evidence="1">
    <location>
        <begin position="159"/>
        <end position="170"/>
    </location>
</feature>
<evidence type="ECO:0000313" key="3">
    <source>
        <dbReference type="Proteomes" id="UP000092460"/>
    </source>
</evidence>
<reference evidence="2" key="2">
    <citation type="submission" date="2020-05" db="UniProtKB">
        <authorList>
            <consortium name="EnsemblMetazoa"/>
        </authorList>
    </citation>
    <scope>IDENTIFICATION</scope>
    <source>
        <strain evidence="2">IAEA</strain>
    </source>
</reference>
<name>A0A1B0ATN6_9MUSC</name>
<dbReference type="EnsemblMetazoa" id="GPPI008167-RA">
    <property type="protein sequence ID" value="GPPI008167-PA"/>
    <property type="gene ID" value="GPPI008167"/>
</dbReference>
<dbReference type="EMBL" id="JXJN01003411">
    <property type="status" value="NOT_ANNOTATED_CDS"/>
    <property type="molecule type" value="Genomic_DNA"/>
</dbReference>
<reference evidence="3" key="1">
    <citation type="submission" date="2015-01" db="EMBL/GenBank/DDBJ databases">
        <authorList>
            <person name="Aksoy S."/>
            <person name="Warren W."/>
            <person name="Wilson R.K."/>
        </authorList>
    </citation>
    <scope>NUCLEOTIDE SEQUENCE [LARGE SCALE GENOMIC DNA]</scope>
    <source>
        <strain evidence="3">IAEA</strain>
    </source>
</reference>
<dbReference type="AlphaFoldDB" id="A0A1B0ATN6"/>
<keyword evidence="3" id="KW-1185">Reference proteome</keyword>
<sequence length="242" mass="27283">MQEEISIYVSIKPLCTFPLMIVEVMLHKSEPCGGVILSPCLSLCMNTDITWQTPHRNARRETCRLPSSLYLSLFGRFRIKHICQRLSIPAKQTIERNGKRILDYGRKLDQPLNLIFDVVSALLYILKKAEQQLSTKHPTKQRKGAENDDPNAKVLTPRQPASQPASEPASQLASQPLLLRKLILHTAPLSAITVKDMHSKRSLKTIKILGHCTLLVQLLLLRRGHCAGPPTIIHYNDTNSFL</sequence>
<dbReference type="Proteomes" id="UP000092460">
    <property type="component" value="Unassembled WGS sequence"/>
</dbReference>
<accession>A0A1B0ATN6</accession>
<feature type="region of interest" description="Disordered" evidence="1">
    <location>
        <begin position="134"/>
        <end position="170"/>
    </location>
</feature>
<dbReference type="EMBL" id="JXJN01003412">
    <property type="status" value="NOT_ANNOTATED_CDS"/>
    <property type="molecule type" value="Genomic_DNA"/>
</dbReference>
<dbReference type="VEuPathDB" id="VectorBase:GPPI008167"/>